<protein>
    <submittedName>
        <fullName evidence="2">Jg20902 protein</fullName>
    </submittedName>
</protein>
<name>A0A8S4RJF1_9NEOP</name>
<keyword evidence="3" id="KW-1185">Reference proteome</keyword>
<evidence type="ECO:0000313" key="2">
    <source>
        <dbReference type="EMBL" id="CAH2236684.1"/>
    </source>
</evidence>
<feature type="compositionally biased region" description="Basic and acidic residues" evidence="1">
    <location>
        <begin position="80"/>
        <end position="93"/>
    </location>
</feature>
<accession>A0A8S4RJF1</accession>
<dbReference type="AlphaFoldDB" id="A0A8S4RJF1"/>
<evidence type="ECO:0000256" key="1">
    <source>
        <dbReference type="SAM" id="MobiDB-lite"/>
    </source>
</evidence>
<feature type="region of interest" description="Disordered" evidence="1">
    <location>
        <begin position="1"/>
        <end position="31"/>
    </location>
</feature>
<dbReference type="EMBL" id="CAKXAJ010025217">
    <property type="protein sequence ID" value="CAH2236684.1"/>
    <property type="molecule type" value="Genomic_DNA"/>
</dbReference>
<sequence length="93" mass="10372">MLNTPVLVRSPKLSNIGRGRDEATTSTSQEVHERKFHNITYRDYIALTWAEPEKESLNRTSDPSTTADPSTINVAGIRISDSEEKEISHGTSE</sequence>
<organism evidence="2 3">
    <name type="scientific">Pararge aegeria aegeria</name>
    <dbReference type="NCBI Taxonomy" id="348720"/>
    <lineage>
        <taxon>Eukaryota</taxon>
        <taxon>Metazoa</taxon>
        <taxon>Ecdysozoa</taxon>
        <taxon>Arthropoda</taxon>
        <taxon>Hexapoda</taxon>
        <taxon>Insecta</taxon>
        <taxon>Pterygota</taxon>
        <taxon>Neoptera</taxon>
        <taxon>Endopterygota</taxon>
        <taxon>Lepidoptera</taxon>
        <taxon>Glossata</taxon>
        <taxon>Ditrysia</taxon>
        <taxon>Papilionoidea</taxon>
        <taxon>Nymphalidae</taxon>
        <taxon>Satyrinae</taxon>
        <taxon>Satyrini</taxon>
        <taxon>Parargina</taxon>
        <taxon>Pararge</taxon>
    </lineage>
</organism>
<comment type="caution">
    <text evidence="2">The sequence shown here is derived from an EMBL/GenBank/DDBJ whole genome shotgun (WGS) entry which is preliminary data.</text>
</comment>
<gene>
    <name evidence="2" type="primary">jg20902</name>
    <name evidence="2" type="ORF">PAEG_LOCUS14036</name>
</gene>
<dbReference type="Proteomes" id="UP000838756">
    <property type="component" value="Unassembled WGS sequence"/>
</dbReference>
<feature type="compositionally biased region" description="Low complexity" evidence="1">
    <location>
        <begin position="60"/>
        <end position="71"/>
    </location>
</feature>
<reference evidence="2" key="1">
    <citation type="submission" date="2022-03" db="EMBL/GenBank/DDBJ databases">
        <authorList>
            <person name="Lindestad O."/>
        </authorList>
    </citation>
    <scope>NUCLEOTIDE SEQUENCE</scope>
</reference>
<evidence type="ECO:0000313" key="3">
    <source>
        <dbReference type="Proteomes" id="UP000838756"/>
    </source>
</evidence>
<proteinExistence type="predicted"/>
<feature type="region of interest" description="Disordered" evidence="1">
    <location>
        <begin position="54"/>
        <end position="93"/>
    </location>
</feature>